<protein>
    <submittedName>
        <fullName evidence="2">Uncharacterized protein</fullName>
    </submittedName>
</protein>
<dbReference type="OrthoDB" id="5594178at2759"/>
<feature type="region of interest" description="Disordered" evidence="1">
    <location>
        <begin position="97"/>
        <end position="119"/>
    </location>
</feature>
<dbReference type="GO" id="GO:1990304">
    <property type="term" value="C:MUB1-RAD6-UBR2 ubiquitin ligase complex"/>
    <property type="evidence" value="ECO:0007669"/>
    <property type="project" value="TreeGrafter"/>
</dbReference>
<proteinExistence type="predicted"/>
<feature type="region of interest" description="Disordered" evidence="1">
    <location>
        <begin position="259"/>
        <end position="281"/>
    </location>
</feature>
<dbReference type="GO" id="GO:0006511">
    <property type="term" value="P:ubiquitin-dependent protein catabolic process"/>
    <property type="evidence" value="ECO:0007669"/>
    <property type="project" value="TreeGrafter"/>
</dbReference>
<evidence type="ECO:0000313" key="2">
    <source>
        <dbReference type="EMBL" id="KAF9512866.1"/>
    </source>
</evidence>
<dbReference type="Proteomes" id="UP000886523">
    <property type="component" value="Unassembled WGS sequence"/>
</dbReference>
<dbReference type="GO" id="GO:0007163">
    <property type="term" value="P:establishment or maintenance of cell polarity"/>
    <property type="evidence" value="ECO:0007669"/>
    <property type="project" value="TreeGrafter"/>
</dbReference>
<reference evidence="2" key="1">
    <citation type="journal article" date="2020" name="Nat. Commun.">
        <title>Large-scale genome sequencing of mycorrhizal fungi provides insights into the early evolution of symbiotic traits.</title>
        <authorList>
            <person name="Miyauchi S."/>
            <person name="Kiss E."/>
            <person name="Kuo A."/>
            <person name="Drula E."/>
            <person name="Kohler A."/>
            <person name="Sanchez-Garcia M."/>
            <person name="Morin E."/>
            <person name="Andreopoulos B."/>
            <person name="Barry K.W."/>
            <person name="Bonito G."/>
            <person name="Buee M."/>
            <person name="Carver A."/>
            <person name="Chen C."/>
            <person name="Cichocki N."/>
            <person name="Clum A."/>
            <person name="Culley D."/>
            <person name="Crous P.W."/>
            <person name="Fauchery L."/>
            <person name="Girlanda M."/>
            <person name="Hayes R.D."/>
            <person name="Keri Z."/>
            <person name="LaButti K."/>
            <person name="Lipzen A."/>
            <person name="Lombard V."/>
            <person name="Magnuson J."/>
            <person name="Maillard F."/>
            <person name="Murat C."/>
            <person name="Nolan M."/>
            <person name="Ohm R.A."/>
            <person name="Pangilinan J."/>
            <person name="Pereira M.F."/>
            <person name="Perotto S."/>
            <person name="Peter M."/>
            <person name="Pfister S."/>
            <person name="Riley R."/>
            <person name="Sitrit Y."/>
            <person name="Stielow J.B."/>
            <person name="Szollosi G."/>
            <person name="Zifcakova L."/>
            <person name="Stursova M."/>
            <person name="Spatafora J.W."/>
            <person name="Tedersoo L."/>
            <person name="Vaario L.M."/>
            <person name="Yamada A."/>
            <person name="Yan M."/>
            <person name="Wang P."/>
            <person name="Xu J."/>
            <person name="Bruns T."/>
            <person name="Baldrian P."/>
            <person name="Vilgalys R."/>
            <person name="Dunand C."/>
            <person name="Henrissat B."/>
            <person name="Grigoriev I.V."/>
            <person name="Hibbett D."/>
            <person name="Nagy L.G."/>
            <person name="Martin F.M."/>
        </authorList>
    </citation>
    <scope>NUCLEOTIDE SEQUENCE</scope>
    <source>
        <strain evidence="2">UP504</strain>
    </source>
</reference>
<dbReference type="AlphaFoldDB" id="A0A9P6AY08"/>
<sequence>MAETVDVTPRAALATLADHSSQLGQNATFTGPIDVNGPITLPENLLDASERSCSELVIPKARALQRQDVLLLSLQLLGYLSKSPYLRQAFYKPWPNPTPTHSSSTSSQSDPPSDPSRPSMNIFSLVERFAFRPSPSEPQLPHLPNEIQYWGGVIMRNACRKDEGRRCAGDAEKRSTDAGTTSPGPTAQLTQSLVTRICSTRSGRVPPRLRWDHQTLARQYLVLLPHLPNLWVLMSMFTVVGIELWECCAQPPLQSLWSAPPSTHGLPRQPSPVSTDSSSTSHPLQSLHISLTGYFSQELTLDTLWTSPTNYVLGPLSRPALECGRVRQEAVHQAIRQSLVHPCFVPIVHTVFRTSVPSGNTRVELEYSEGRGSNNGMDIDSQQARLNQDLLRHTFFPRVYSQ</sequence>
<feature type="compositionally biased region" description="Low complexity" evidence="1">
    <location>
        <begin position="99"/>
        <end position="119"/>
    </location>
</feature>
<name>A0A9P6AY08_9AGAM</name>
<dbReference type="PANTHER" id="PTHR47442:SF1">
    <property type="entry name" value="MYND-TYPE ZINC FINGER PROTEIN MUB1"/>
    <property type="match status" value="1"/>
</dbReference>
<dbReference type="PANTHER" id="PTHR47442">
    <property type="entry name" value="MYND-TYPE ZINC FINGER PROTEIN MUB1"/>
    <property type="match status" value="1"/>
</dbReference>
<evidence type="ECO:0000313" key="3">
    <source>
        <dbReference type="Proteomes" id="UP000886523"/>
    </source>
</evidence>
<accession>A0A9P6AY08</accession>
<gene>
    <name evidence="2" type="ORF">BS47DRAFT_1393887</name>
</gene>
<dbReference type="EMBL" id="MU128981">
    <property type="protein sequence ID" value="KAF9512866.1"/>
    <property type="molecule type" value="Genomic_DNA"/>
</dbReference>
<dbReference type="InterPro" id="IPR051664">
    <property type="entry name" value="MYND-type_zinc_finger"/>
</dbReference>
<comment type="caution">
    <text evidence="2">The sequence shown here is derived from an EMBL/GenBank/DDBJ whole genome shotgun (WGS) entry which is preliminary data.</text>
</comment>
<feature type="compositionally biased region" description="Low complexity" evidence="1">
    <location>
        <begin position="271"/>
        <end position="281"/>
    </location>
</feature>
<keyword evidence="3" id="KW-1185">Reference proteome</keyword>
<organism evidence="2 3">
    <name type="scientific">Hydnum rufescens UP504</name>
    <dbReference type="NCBI Taxonomy" id="1448309"/>
    <lineage>
        <taxon>Eukaryota</taxon>
        <taxon>Fungi</taxon>
        <taxon>Dikarya</taxon>
        <taxon>Basidiomycota</taxon>
        <taxon>Agaricomycotina</taxon>
        <taxon>Agaricomycetes</taxon>
        <taxon>Cantharellales</taxon>
        <taxon>Hydnaceae</taxon>
        <taxon>Hydnum</taxon>
    </lineage>
</organism>
<evidence type="ECO:0000256" key="1">
    <source>
        <dbReference type="SAM" id="MobiDB-lite"/>
    </source>
</evidence>